<dbReference type="Proteomes" id="UP001320876">
    <property type="component" value="Unassembled WGS sequence"/>
</dbReference>
<name>A0ABT3GIG3_9BACT</name>
<organism evidence="2 3">
    <name type="scientific">Luteolibacter arcticus</name>
    <dbReference type="NCBI Taxonomy" id="1581411"/>
    <lineage>
        <taxon>Bacteria</taxon>
        <taxon>Pseudomonadati</taxon>
        <taxon>Verrucomicrobiota</taxon>
        <taxon>Verrucomicrobiia</taxon>
        <taxon>Verrucomicrobiales</taxon>
        <taxon>Verrucomicrobiaceae</taxon>
        <taxon>Luteolibacter</taxon>
    </lineage>
</organism>
<dbReference type="InterPro" id="IPR013424">
    <property type="entry name" value="Ice-binding_C"/>
</dbReference>
<comment type="caution">
    <text evidence="2">The sequence shown here is derived from an EMBL/GenBank/DDBJ whole genome shotgun (WGS) entry which is preliminary data.</text>
</comment>
<dbReference type="NCBIfam" id="TIGR02595">
    <property type="entry name" value="PEP_CTERM"/>
    <property type="match status" value="1"/>
</dbReference>
<evidence type="ECO:0000256" key="1">
    <source>
        <dbReference type="SAM" id="SignalP"/>
    </source>
</evidence>
<keyword evidence="3" id="KW-1185">Reference proteome</keyword>
<dbReference type="RefSeq" id="WP_264487412.1">
    <property type="nucleotide sequence ID" value="NZ_JAPDDT010000004.1"/>
</dbReference>
<keyword evidence="1" id="KW-0732">Signal</keyword>
<proteinExistence type="predicted"/>
<sequence length="177" mass="18219">MKLKFRTAAILGLLLTAKPDVSQAATTVVTAGPQAASSDFEVIFSTTLTGVEQLVTISQGSVYTGEGAAFTISAILPGNQLVTLFQSGTVSAFLDITLAALTNNTFTAFGTPTDLLGLRFVSYKVGAFGAPGTVSFPGGTNLTFNVVPELSTSVGLALGAAGFAFARRRRVAWSRCG</sequence>
<protein>
    <submittedName>
        <fullName evidence="2">PEP-CTERM sorting domain-containing protein</fullName>
    </submittedName>
</protein>
<accession>A0ABT3GIG3</accession>
<evidence type="ECO:0000313" key="2">
    <source>
        <dbReference type="EMBL" id="MCW1923307.1"/>
    </source>
</evidence>
<feature type="chain" id="PRO_5045052954" evidence="1">
    <location>
        <begin position="25"/>
        <end position="177"/>
    </location>
</feature>
<evidence type="ECO:0000313" key="3">
    <source>
        <dbReference type="Proteomes" id="UP001320876"/>
    </source>
</evidence>
<feature type="signal peptide" evidence="1">
    <location>
        <begin position="1"/>
        <end position="24"/>
    </location>
</feature>
<dbReference type="EMBL" id="JAPDDT010000004">
    <property type="protein sequence ID" value="MCW1923307.1"/>
    <property type="molecule type" value="Genomic_DNA"/>
</dbReference>
<gene>
    <name evidence="2" type="ORF">OKA05_12145</name>
</gene>
<reference evidence="2 3" key="1">
    <citation type="submission" date="2022-10" db="EMBL/GenBank/DDBJ databases">
        <title>Luteolibacter arcticus strain CCTCC AB 2014275, whole genome shotgun sequencing project.</title>
        <authorList>
            <person name="Zhao G."/>
            <person name="Shen L."/>
        </authorList>
    </citation>
    <scope>NUCLEOTIDE SEQUENCE [LARGE SCALE GENOMIC DNA]</scope>
    <source>
        <strain evidence="2 3">CCTCC AB 2014275</strain>
    </source>
</reference>